<dbReference type="Proteomes" id="UP001359485">
    <property type="component" value="Unassembled WGS sequence"/>
</dbReference>
<dbReference type="InterPro" id="IPR055098">
    <property type="entry name" value="Ig_NUP210_3rd"/>
</dbReference>
<dbReference type="InterPro" id="IPR003343">
    <property type="entry name" value="Big_2"/>
</dbReference>
<dbReference type="InterPro" id="IPR055097">
    <property type="entry name" value="Ig_NUP210_2nd"/>
</dbReference>
<feature type="signal peptide" evidence="10">
    <location>
        <begin position="1"/>
        <end position="24"/>
    </location>
</feature>
<feature type="domain" description="BIG2" evidence="11">
    <location>
        <begin position="450"/>
        <end position="522"/>
    </location>
</feature>
<keyword evidence="3 9" id="KW-0812">Transmembrane</keyword>
<dbReference type="InterPro" id="IPR045197">
    <property type="entry name" value="NUP210-like"/>
</dbReference>
<accession>A0ABR1ADV7</accession>
<dbReference type="InterPro" id="IPR055096">
    <property type="entry name" value="Ig_NUP210_1st"/>
</dbReference>
<dbReference type="Pfam" id="PF22969">
    <property type="entry name" value="Ig_NUP210_2nd"/>
    <property type="match status" value="1"/>
</dbReference>
<keyword evidence="13" id="KW-1185">Reference proteome</keyword>
<dbReference type="Pfam" id="PF26182">
    <property type="entry name" value="Ig_NUP210_5th"/>
    <property type="match status" value="1"/>
</dbReference>
<keyword evidence="5 9" id="KW-1133">Transmembrane helix</keyword>
<name>A0ABR1ADV7_POLSC</name>
<dbReference type="InterPro" id="IPR008964">
    <property type="entry name" value="Invasin/intimin_cell_adhesion"/>
</dbReference>
<feature type="transmembrane region" description="Helical" evidence="9">
    <location>
        <begin position="1806"/>
        <end position="1827"/>
    </location>
</feature>
<evidence type="ECO:0000256" key="3">
    <source>
        <dbReference type="ARBA" id="ARBA00022692"/>
    </source>
</evidence>
<comment type="subcellular location">
    <subcellularLocation>
        <location evidence="1">Nucleus membrane</location>
        <topology evidence="1">Single-pass membrane protein</topology>
    </subcellularLocation>
</comment>
<evidence type="ECO:0000256" key="7">
    <source>
        <dbReference type="ARBA" id="ARBA00023180"/>
    </source>
</evidence>
<evidence type="ECO:0000313" key="13">
    <source>
        <dbReference type="Proteomes" id="UP001359485"/>
    </source>
</evidence>
<evidence type="ECO:0000256" key="1">
    <source>
        <dbReference type="ARBA" id="ARBA00004590"/>
    </source>
</evidence>
<dbReference type="InterPro" id="IPR056898">
    <property type="entry name" value="Ig_NUP210_6th"/>
</dbReference>
<evidence type="ECO:0000313" key="12">
    <source>
        <dbReference type="EMBL" id="KAK6617281.1"/>
    </source>
</evidence>
<dbReference type="SUPFAM" id="SSF49373">
    <property type="entry name" value="Invasin/intimin cell-adhesion fragments"/>
    <property type="match status" value="2"/>
</dbReference>
<dbReference type="Pfam" id="PF22967">
    <property type="entry name" value="Ig_NUP210_1st"/>
    <property type="match status" value="1"/>
</dbReference>
<evidence type="ECO:0000259" key="11">
    <source>
        <dbReference type="SMART" id="SM00635"/>
    </source>
</evidence>
<dbReference type="InterPro" id="IPR056897">
    <property type="entry name" value="Ig_NUP210_4th"/>
</dbReference>
<dbReference type="Pfam" id="PF24902">
    <property type="entry name" value="Ig_NUP210_9th"/>
    <property type="match status" value="1"/>
</dbReference>
<dbReference type="Pfam" id="PF22959">
    <property type="entry name" value="Ig_NUP210_15th"/>
    <property type="match status" value="1"/>
</dbReference>
<dbReference type="Pfam" id="PF22963">
    <property type="entry name" value="Ig_NUP210_3rd"/>
    <property type="match status" value="1"/>
</dbReference>
<comment type="caution">
    <text evidence="12">The sequence shown here is derived from an EMBL/GenBank/DDBJ whole genome shotgun (WGS) entry which is preliminary data.</text>
</comment>
<evidence type="ECO:0000256" key="10">
    <source>
        <dbReference type="SAM" id="SignalP"/>
    </source>
</evidence>
<feature type="domain" description="BIG2" evidence="11">
    <location>
        <begin position="1081"/>
        <end position="1155"/>
    </location>
</feature>
<evidence type="ECO:0000256" key="6">
    <source>
        <dbReference type="ARBA" id="ARBA00023136"/>
    </source>
</evidence>
<dbReference type="Pfam" id="PF22957">
    <property type="entry name" value="NUP210_Ig"/>
    <property type="match status" value="1"/>
</dbReference>
<comment type="similarity">
    <text evidence="2">Belongs to the NUP210 family.</text>
</comment>
<dbReference type="EMBL" id="JAWJWF010000052">
    <property type="protein sequence ID" value="KAK6617281.1"/>
    <property type="molecule type" value="Genomic_DNA"/>
</dbReference>
<dbReference type="PANTHER" id="PTHR23019:SF0">
    <property type="entry name" value="NUCLEAR PORE MEMBRANE GLYCOPROTEIN 210"/>
    <property type="match status" value="1"/>
</dbReference>
<gene>
    <name evidence="12" type="ORF">RUM44_005612</name>
</gene>
<dbReference type="Pfam" id="PF26181">
    <property type="entry name" value="Ig_NUP210_13th"/>
    <property type="match status" value="1"/>
</dbReference>
<dbReference type="InterPro" id="IPR057586">
    <property type="entry name" value="Ig_NUP210_16th"/>
</dbReference>
<proteinExistence type="inferred from homology"/>
<keyword evidence="4 10" id="KW-0732">Signal</keyword>
<dbReference type="Pfam" id="PF24935">
    <property type="entry name" value="Ig_NUP210_6th"/>
    <property type="match status" value="1"/>
</dbReference>
<dbReference type="SMART" id="SM00635">
    <property type="entry name" value="BID_2"/>
    <property type="match status" value="2"/>
</dbReference>
<dbReference type="InterPro" id="IPR056899">
    <property type="entry name" value="Ig_NUP210_9th"/>
</dbReference>
<evidence type="ECO:0000256" key="9">
    <source>
        <dbReference type="SAM" id="Phobius"/>
    </source>
</evidence>
<dbReference type="Pfam" id="PF02368">
    <property type="entry name" value="Big_2"/>
    <property type="match status" value="1"/>
</dbReference>
<evidence type="ECO:0000256" key="5">
    <source>
        <dbReference type="ARBA" id="ARBA00022989"/>
    </source>
</evidence>
<dbReference type="InterPro" id="IPR058779">
    <property type="entry name" value="Ig_NUP210_13th"/>
</dbReference>
<protein>
    <recommendedName>
        <fullName evidence="11">BIG2 domain-containing protein</fullName>
    </recommendedName>
</protein>
<dbReference type="InterPro" id="IPR055094">
    <property type="entry name" value="NUP210_Ig15"/>
</dbReference>
<evidence type="ECO:0000256" key="4">
    <source>
        <dbReference type="ARBA" id="ARBA00022729"/>
    </source>
</evidence>
<keyword evidence="6 9" id="KW-0472">Membrane</keyword>
<evidence type="ECO:0000256" key="8">
    <source>
        <dbReference type="ARBA" id="ARBA00023242"/>
    </source>
</evidence>
<reference evidence="12 13" key="1">
    <citation type="submission" date="2023-09" db="EMBL/GenBank/DDBJ databases">
        <title>Genomes of two closely related lineages of the louse Polyplax serrata with different host specificities.</title>
        <authorList>
            <person name="Martinu J."/>
            <person name="Tarabai H."/>
            <person name="Stefka J."/>
            <person name="Hypsa V."/>
        </authorList>
    </citation>
    <scope>NUCLEOTIDE SEQUENCE [LARGE SCALE GENOMIC DNA]</scope>
    <source>
        <strain evidence="12">98ZLc_SE</strain>
    </source>
</reference>
<organism evidence="12 13">
    <name type="scientific">Polyplax serrata</name>
    <name type="common">Common mouse louse</name>
    <dbReference type="NCBI Taxonomy" id="468196"/>
    <lineage>
        <taxon>Eukaryota</taxon>
        <taxon>Metazoa</taxon>
        <taxon>Ecdysozoa</taxon>
        <taxon>Arthropoda</taxon>
        <taxon>Hexapoda</taxon>
        <taxon>Insecta</taxon>
        <taxon>Pterygota</taxon>
        <taxon>Neoptera</taxon>
        <taxon>Paraneoptera</taxon>
        <taxon>Psocodea</taxon>
        <taxon>Troctomorpha</taxon>
        <taxon>Phthiraptera</taxon>
        <taxon>Anoplura</taxon>
        <taxon>Polyplacidae</taxon>
        <taxon>Polyplax</taxon>
    </lineage>
</organism>
<keyword evidence="7" id="KW-0325">Glycoprotein</keyword>
<evidence type="ECO:0000256" key="2">
    <source>
        <dbReference type="ARBA" id="ARBA00007313"/>
    </source>
</evidence>
<feature type="chain" id="PRO_5047010499" description="BIG2 domain-containing protein" evidence="10">
    <location>
        <begin position="25"/>
        <end position="1897"/>
    </location>
</feature>
<dbReference type="InterPro" id="IPR055099">
    <property type="entry name" value="Ig_NUP210_7th"/>
</dbReference>
<dbReference type="Pfam" id="PF22962">
    <property type="entry name" value="Ig_NUP210_7th"/>
    <property type="match status" value="1"/>
</dbReference>
<dbReference type="Pfam" id="PF25354">
    <property type="entry name" value="Ig_NUP210_16th"/>
    <property type="match status" value="1"/>
</dbReference>
<dbReference type="Gene3D" id="2.60.40.1080">
    <property type="match status" value="1"/>
</dbReference>
<dbReference type="InterPro" id="IPR055095">
    <property type="entry name" value="NUP210_Ig_C"/>
</dbReference>
<dbReference type="PANTHER" id="PTHR23019">
    <property type="entry name" value="NUCLEAR PORE MEMBRANE GLYCOPROTEIN GP210-RELATED"/>
    <property type="match status" value="1"/>
</dbReference>
<dbReference type="Pfam" id="PF24991">
    <property type="entry name" value="Ig_NUP210_4th"/>
    <property type="match status" value="1"/>
</dbReference>
<sequence>MAFHFSMFKIALCLFGVFISLSAGSKLNVPRVLLPLFHDFTTNFTLEVKDSGCYKWSTLRPNIISLKQLYVDPDLGCSSEVVISPKTKEFHRNSETVLAEDVHSGQILRCEVIVDVIHSLNLFTTTRELFLEESPEAFEVQAFDDQGNTFSTLIGVEFQWSFQTGNVGDGSGNGTSECQVVRHIPFHESPYETPASVANFDKTDLKGHILLLEGAQTGICTVTVRLPHYEYRHVPPVSVQLMVLTNLIINPPEVSILLGDEINYRLFQVQHGKVNEIMFPSKQYYLQSEKPKCVRVDPSTGMATGLSHCKTKVVLVDRNVISSIGNDVKPSTATISVTSAEQLSLVLLPSRKWAVTVGQYYEIVVEIYDAEGRKMHIGDRVEVKTFVDEEYFKVEKASPNGTYFMGVPIKQGQAKVGATLLGVIDSSGAMQKTDRLHAEAFMQIFNAIEVTPPAVFLPWDPVAKCKYEVPLSVTGGDGNFLWTSTNNTIAVVTQMGVVKTLEEGSVVISAAMAQNHHNKGTSEFFITKPVRIEILDYIMEAAVGSPIQLFIVLYGVINGVEMPFTLCDALTFDVGLTDDNFEYIPGNSSYRVGPSCASISFLGKSPGATRVSVNYKHLEATTVIAAHRKLSVYNPKSGPTILAVATSRNIAFIGGPRPWAIRPSEHSHFLTNVETKTEDWNEILEIHEKRDTSQSQHRDFYVYHVTCLKLGQVTLNLKVMNKIPASNNKPTEESVNVTVICGKPRYLLLIPVVKKANASKCPMHLNSERIISQNYRDIELEIIVNDVQGRKFDNISSLQMEWSLSHHSLAKLLDPAQLKSTTMTEEGVIFPLRFYQIIKPKGRTGVLDVKARIMGYNKQYADNLDVIFECPAFPEKNKKGRLETPDISVALNVILVNDTIVTPNVTEIYNHEESVSTVKVAQGSGFYDFILSAENVVSLKYMEETRFVELHPLTIGRVTVTLVDLCLEATPAVIDVKVYSIGSIRLDMVEKVEKGKSITATVCLYDESRTKLNSVPNIDLIHLKPLAESNIIKVKPFQEKGLVPGEVKYLVSGVELGTTYLKFTAGCPGQEVYSRSSPIQVFPGLRVYPRNVTMLVGSTLQVHTFDGPADGFVEFYIEKSSLAKVDCDGVVEALKIGKTTLIARSLSTLRETGEKVIDSEDVVVINIVPLKGVSIQSPITRIIQGAVMPLWAVGSPEDLDSLRLGSTKYDLLFFWEVNNENCAQIKTIFHDMGIHVPESDQVTMRFKALKPGRVIITLTVEVPPQICGTVRKNIFTDTLIVEIYPSLALQKPTNLNFDSLLLSSNSETILRTNREGIGSGNIHYYVTPLPGPNEGTDDDSCVLTVSENGKVKTYDTFGRASVSFKISEDFGLKTWHTVAVDVKPVNYIMLNVDTKLKIKSSEHVHVLPSGLDIDFYVSFHDNFGNEFDSVQANVLLASNQKGCLHFGRGETNNSVVVSVINKGYSMLKIWDDKVPHKPTDYVKIHTGDIIFPVNRQVTVGDVICFRMPLTCGEDPVTAWSVSDSHMIQFHDEMAVGLVLNKLGTVHVSYQSKKKLVTSLEIVPIQKIEFLHTEVTLSTVLGTEYLIPVLLKSSADSIDKINNLVSYNGSCNVGSENFKVTTYPYTCSVRFNNPIPPLDIRHIYKVSPEFDVRTGYYSCKLTVVCNPSKKISSLTESVIIQANLLYDEVSAQPQVLNFLPGVFVQQKELKVSQSKPHDVLSMTGIKETLIEVKVLPEYKNLIIINQQEETSTTKSYSVEVDESWWTMEDPPQLSVMVWSKVTDQKIKIPIRCIGPQMASAVEQPSKWLQWTVGIIVLFVSSLVLYCNYIRPLRPAPQHAAESYFAMPFGTSSMLPQTPCMPCGPPQPPEENLYVRPFGESPVYGSPQRHRGNQRVTFS</sequence>
<keyword evidence="8" id="KW-0539">Nucleus</keyword>
<dbReference type="Pfam" id="PF26184">
    <property type="entry name" value="Ig_NUP210_8th"/>
    <property type="match status" value="1"/>
</dbReference>